<dbReference type="EMBL" id="REGN01012826">
    <property type="protein sequence ID" value="RMZ94759.1"/>
    <property type="molecule type" value="Genomic_DNA"/>
</dbReference>
<feature type="compositionally biased region" description="Acidic residues" evidence="1">
    <location>
        <begin position="1"/>
        <end position="10"/>
    </location>
</feature>
<feature type="compositionally biased region" description="Polar residues" evidence="1">
    <location>
        <begin position="45"/>
        <end position="60"/>
    </location>
</feature>
<organism evidence="2 3">
    <name type="scientific">Brachionus plicatilis</name>
    <name type="common">Marine rotifer</name>
    <name type="synonym">Brachionus muelleri</name>
    <dbReference type="NCBI Taxonomy" id="10195"/>
    <lineage>
        <taxon>Eukaryota</taxon>
        <taxon>Metazoa</taxon>
        <taxon>Spiralia</taxon>
        <taxon>Gnathifera</taxon>
        <taxon>Rotifera</taxon>
        <taxon>Eurotatoria</taxon>
        <taxon>Monogononta</taxon>
        <taxon>Pseudotrocha</taxon>
        <taxon>Ploima</taxon>
        <taxon>Brachionidae</taxon>
        <taxon>Brachionus</taxon>
    </lineage>
</organism>
<dbReference type="AlphaFoldDB" id="A0A3M7P717"/>
<feature type="compositionally biased region" description="Basic and acidic residues" evidence="1">
    <location>
        <begin position="28"/>
        <end position="42"/>
    </location>
</feature>
<proteinExistence type="predicted"/>
<name>A0A3M7P717_BRAPC</name>
<protein>
    <submittedName>
        <fullName evidence="2">Uncharacterized protein</fullName>
    </submittedName>
</protein>
<accession>A0A3M7P717</accession>
<evidence type="ECO:0000313" key="2">
    <source>
        <dbReference type="EMBL" id="RMZ94759.1"/>
    </source>
</evidence>
<feature type="region of interest" description="Disordered" evidence="1">
    <location>
        <begin position="1"/>
        <end position="77"/>
    </location>
</feature>
<dbReference type="Proteomes" id="UP000276133">
    <property type="component" value="Unassembled WGS sequence"/>
</dbReference>
<sequence length="77" mass="8487">MSSSESDDEEHNGMADQQVLDTDGDMVNGDKLEGEIDGHTEFHSILNSDSNIPSHTSPNEQLDETTVDLATKKLQRE</sequence>
<evidence type="ECO:0000256" key="1">
    <source>
        <dbReference type="SAM" id="MobiDB-lite"/>
    </source>
</evidence>
<reference evidence="2 3" key="1">
    <citation type="journal article" date="2018" name="Sci. Rep.">
        <title>Genomic signatures of local adaptation to the degree of environmental predictability in rotifers.</title>
        <authorList>
            <person name="Franch-Gras L."/>
            <person name="Hahn C."/>
            <person name="Garcia-Roger E.M."/>
            <person name="Carmona M.J."/>
            <person name="Serra M."/>
            <person name="Gomez A."/>
        </authorList>
    </citation>
    <scope>NUCLEOTIDE SEQUENCE [LARGE SCALE GENOMIC DNA]</scope>
    <source>
        <strain evidence="2">HYR1</strain>
    </source>
</reference>
<keyword evidence="3" id="KW-1185">Reference proteome</keyword>
<gene>
    <name evidence="2" type="ORF">BpHYR1_022827</name>
</gene>
<feature type="non-terminal residue" evidence="2">
    <location>
        <position position="77"/>
    </location>
</feature>
<comment type="caution">
    <text evidence="2">The sequence shown here is derived from an EMBL/GenBank/DDBJ whole genome shotgun (WGS) entry which is preliminary data.</text>
</comment>
<evidence type="ECO:0000313" key="3">
    <source>
        <dbReference type="Proteomes" id="UP000276133"/>
    </source>
</evidence>